<dbReference type="OrthoDB" id="9784298at2"/>
<dbReference type="Pfam" id="PF04298">
    <property type="entry name" value="Zn_peptidase_2"/>
    <property type="match status" value="1"/>
</dbReference>
<dbReference type="InterPro" id="IPR007395">
    <property type="entry name" value="Zn_peptidase_2"/>
</dbReference>
<keyword evidence="1" id="KW-0812">Transmembrane</keyword>
<keyword evidence="1" id="KW-1133">Transmembrane helix</keyword>
<dbReference type="RefSeq" id="WP_109569200.1">
    <property type="nucleotide sequence ID" value="NZ_CP029463.1"/>
</dbReference>
<dbReference type="KEGG" id="fse:DI487_08120"/>
<evidence type="ECO:0000313" key="3">
    <source>
        <dbReference type="Proteomes" id="UP000245429"/>
    </source>
</evidence>
<evidence type="ECO:0008006" key="4">
    <source>
        <dbReference type="Google" id="ProtNLM"/>
    </source>
</evidence>
<protein>
    <recommendedName>
        <fullName evidence="4">Zinc metallopeptidase</fullName>
    </recommendedName>
</protein>
<dbReference type="PANTHER" id="PTHR36434">
    <property type="entry name" value="MEMBRANE PROTEASE YUGP-RELATED"/>
    <property type="match status" value="1"/>
</dbReference>
<evidence type="ECO:0000313" key="2">
    <source>
        <dbReference type="EMBL" id="AWM13833.1"/>
    </source>
</evidence>
<keyword evidence="1" id="KW-0472">Membrane</keyword>
<dbReference type="Proteomes" id="UP000245429">
    <property type="component" value="Chromosome"/>
</dbReference>
<keyword evidence="3" id="KW-1185">Reference proteome</keyword>
<dbReference type="AlphaFoldDB" id="A0A2U8QUM7"/>
<evidence type="ECO:0000256" key="1">
    <source>
        <dbReference type="SAM" id="Phobius"/>
    </source>
</evidence>
<accession>A0A2U8QUM7</accession>
<organism evidence="2 3">
    <name type="scientific">Flavobacterium sediminis</name>
    <dbReference type="NCBI Taxonomy" id="2201181"/>
    <lineage>
        <taxon>Bacteria</taxon>
        <taxon>Pseudomonadati</taxon>
        <taxon>Bacteroidota</taxon>
        <taxon>Flavobacteriia</taxon>
        <taxon>Flavobacteriales</taxon>
        <taxon>Flavobacteriaceae</taxon>
        <taxon>Flavobacterium</taxon>
    </lineage>
</organism>
<sequence length="231" mass="25273">MLGYYILIGGIALVSWLVSNQLKSKFEYYSKVHLRNGMSGAEIAEKMLHDNGIYDVKVISTAGRLTDHYNPADKTVNLSEAVYNQRNAAAAAVAAHECGHAVQHAKAYQWLEMRSKLVPVVQISSSLSQWLVIGGLILGAASKTGYGFYIAVIGLIMMAIATAFSLITLPVEYDASNRALAWLKSKNMLSQQEYSGAEDALKWAARTYLVAAIGAIASLLYWAYQVFGNRN</sequence>
<dbReference type="EMBL" id="CP029463">
    <property type="protein sequence ID" value="AWM13833.1"/>
    <property type="molecule type" value="Genomic_DNA"/>
</dbReference>
<gene>
    <name evidence="2" type="ORF">DI487_08120</name>
</gene>
<feature type="transmembrane region" description="Helical" evidence="1">
    <location>
        <begin position="146"/>
        <end position="169"/>
    </location>
</feature>
<feature type="transmembrane region" description="Helical" evidence="1">
    <location>
        <begin position="207"/>
        <end position="224"/>
    </location>
</feature>
<proteinExistence type="predicted"/>
<reference evidence="2 3" key="1">
    <citation type="submission" date="2018-05" db="EMBL/GenBank/DDBJ databases">
        <title>Flavobacterium sp. MEBiC07310.</title>
        <authorList>
            <person name="Baek K."/>
        </authorList>
    </citation>
    <scope>NUCLEOTIDE SEQUENCE [LARGE SCALE GENOMIC DNA]</scope>
    <source>
        <strain evidence="2 3">MEBiC07310</strain>
    </source>
</reference>
<feature type="transmembrane region" description="Helical" evidence="1">
    <location>
        <begin position="6"/>
        <end position="22"/>
    </location>
</feature>
<dbReference type="PANTHER" id="PTHR36434:SF1">
    <property type="entry name" value="MEMBRANE PROTEASE YUGP-RELATED"/>
    <property type="match status" value="1"/>
</dbReference>
<name>A0A2U8QUM7_9FLAO</name>
<feature type="transmembrane region" description="Helical" evidence="1">
    <location>
        <begin position="117"/>
        <end position="140"/>
    </location>
</feature>